<dbReference type="RefSeq" id="WP_100345989.1">
    <property type="nucleotide sequence ID" value="NZ_PGFB01000006.1"/>
</dbReference>
<dbReference type="EMBL" id="PGFB01000006">
    <property type="protein sequence ID" value="PJJ55331.1"/>
    <property type="molecule type" value="Genomic_DNA"/>
</dbReference>
<feature type="domain" description="DUF7455" evidence="1">
    <location>
        <begin position="20"/>
        <end position="72"/>
    </location>
</feature>
<organism evidence="2 3">
    <name type="scientific">Compostimonas suwonensis</name>
    <dbReference type="NCBI Taxonomy" id="1048394"/>
    <lineage>
        <taxon>Bacteria</taxon>
        <taxon>Bacillati</taxon>
        <taxon>Actinomycetota</taxon>
        <taxon>Actinomycetes</taxon>
        <taxon>Micrococcales</taxon>
        <taxon>Microbacteriaceae</taxon>
        <taxon>Compostimonas</taxon>
    </lineage>
</organism>
<keyword evidence="3" id="KW-1185">Reference proteome</keyword>
<evidence type="ECO:0000313" key="3">
    <source>
        <dbReference type="Proteomes" id="UP000230161"/>
    </source>
</evidence>
<name>A0A2M9BBJ6_9MICO</name>
<dbReference type="AlphaFoldDB" id="A0A2M9BBJ6"/>
<evidence type="ECO:0000313" key="2">
    <source>
        <dbReference type="EMBL" id="PJJ55331.1"/>
    </source>
</evidence>
<protein>
    <recommendedName>
        <fullName evidence="1">DUF7455 domain-containing protein</fullName>
    </recommendedName>
</protein>
<dbReference type="InterPro" id="IPR055878">
    <property type="entry name" value="DUF7455"/>
</dbReference>
<reference evidence="2 3" key="1">
    <citation type="submission" date="2017-11" db="EMBL/GenBank/DDBJ databases">
        <title>Genomic Encyclopedia of Archaeal and Bacterial Type Strains, Phase II (KMG-II): From Individual Species to Whole Genera.</title>
        <authorList>
            <person name="Goeker M."/>
        </authorList>
    </citation>
    <scope>NUCLEOTIDE SEQUENCE [LARGE SCALE GENOMIC DNA]</scope>
    <source>
        <strain evidence="2 3">DSM 25625</strain>
    </source>
</reference>
<sequence length="78" mass="8736">MSQIATENGAVDQLETPYQLTAADRCDSCGAQAYIRVEVGSSELFFCAHHGKKYQEKLSTVATGWHDESSRLLDEQRR</sequence>
<accession>A0A2M9BBJ6</accession>
<dbReference type="Proteomes" id="UP000230161">
    <property type="component" value="Unassembled WGS sequence"/>
</dbReference>
<comment type="caution">
    <text evidence="2">The sequence shown here is derived from an EMBL/GenBank/DDBJ whole genome shotgun (WGS) entry which is preliminary data.</text>
</comment>
<proteinExistence type="predicted"/>
<dbReference type="Pfam" id="PF24254">
    <property type="entry name" value="DUF7455"/>
    <property type="match status" value="1"/>
</dbReference>
<evidence type="ECO:0000259" key="1">
    <source>
        <dbReference type="Pfam" id="PF24254"/>
    </source>
</evidence>
<dbReference type="OrthoDB" id="3539048at2"/>
<gene>
    <name evidence="2" type="ORF">CLV54_3221</name>
</gene>